<sequence length="269" mass="30546">MTTPQGSMQTLYNIRPGDREQVSKLLNAIITASPGRLVLLRGLPPGVPPSIVEARLSRAYALVEPARWRVRCFNKAKESWDGIAVHPVMRLYTAYRAAGPSQWSIGEDSDHGVVGNRNNTWNVDQNHIDLDLANQDPDATATFLIRLRTSDDAQRLCRSFNRKTWDEVPRKAIRSKVRAILRHRRDFGSELPRFEEAAENDHDSASRQGDGGQEHGAEEVTEETSDGTKRMEPSEDQDSWSKEYTQLLARETESKRNARQYLVEAQIMY</sequence>
<protein>
    <submittedName>
        <fullName evidence="2">Uncharacterized protein</fullName>
    </submittedName>
</protein>
<evidence type="ECO:0000313" key="2">
    <source>
        <dbReference type="EMBL" id="PWN21107.1"/>
    </source>
</evidence>
<reference evidence="2 3" key="1">
    <citation type="journal article" date="2018" name="Mol. Biol. Evol.">
        <title>Broad Genomic Sampling Reveals a Smut Pathogenic Ancestry of the Fungal Clade Ustilaginomycotina.</title>
        <authorList>
            <person name="Kijpornyongpan T."/>
            <person name="Mondo S.J."/>
            <person name="Barry K."/>
            <person name="Sandor L."/>
            <person name="Lee J."/>
            <person name="Lipzen A."/>
            <person name="Pangilinan J."/>
            <person name="LaButti K."/>
            <person name="Hainaut M."/>
            <person name="Henrissat B."/>
            <person name="Grigoriev I.V."/>
            <person name="Spatafora J.W."/>
            <person name="Aime M.C."/>
        </authorList>
    </citation>
    <scope>NUCLEOTIDE SEQUENCE [LARGE SCALE GENOMIC DNA]</scope>
    <source>
        <strain evidence="2 3">MCA 4718</strain>
    </source>
</reference>
<dbReference type="EMBL" id="KZ819326">
    <property type="protein sequence ID" value="PWN21107.1"/>
    <property type="molecule type" value="Genomic_DNA"/>
</dbReference>
<feature type="region of interest" description="Disordered" evidence="1">
    <location>
        <begin position="191"/>
        <end position="256"/>
    </location>
</feature>
<dbReference type="RefSeq" id="XP_025348267.1">
    <property type="nucleotide sequence ID" value="XM_025494273.1"/>
</dbReference>
<feature type="compositionally biased region" description="Basic and acidic residues" evidence="1">
    <location>
        <begin position="191"/>
        <end position="205"/>
    </location>
</feature>
<dbReference type="Proteomes" id="UP000245942">
    <property type="component" value="Unassembled WGS sequence"/>
</dbReference>
<evidence type="ECO:0000256" key="1">
    <source>
        <dbReference type="SAM" id="MobiDB-lite"/>
    </source>
</evidence>
<gene>
    <name evidence="2" type="ORF">BCV69DRAFT_298891</name>
</gene>
<dbReference type="AlphaFoldDB" id="A0A316U796"/>
<dbReference type="GeneID" id="37016007"/>
<accession>A0A316U796</accession>
<organism evidence="2 3">
    <name type="scientific">Pseudomicrostroma glucosiphilum</name>
    <dbReference type="NCBI Taxonomy" id="1684307"/>
    <lineage>
        <taxon>Eukaryota</taxon>
        <taxon>Fungi</taxon>
        <taxon>Dikarya</taxon>
        <taxon>Basidiomycota</taxon>
        <taxon>Ustilaginomycotina</taxon>
        <taxon>Exobasidiomycetes</taxon>
        <taxon>Microstromatales</taxon>
        <taxon>Microstromatales incertae sedis</taxon>
        <taxon>Pseudomicrostroma</taxon>
    </lineage>
</organism>
<evidence type="ECO:0000313" key="3">
    <source>
        <dbReference type="Proteomes" id="UP000245942"/>
    </source>
</evidence>
<proteinExistence type="predicted"/>
<name>A0A316U796_9BASI</name>
<keyword evidence="3" id="KW-1185">Reference proteome</keyword>